<gene>
    <name evidence="2" type="ORF">PPERSA_02691</name>
</gene>
<feature type="region of interest" description="Disordered" evidence="1">
    <location>
        <begin position="231"/>
        <end position="271"/>
    </location>
</feature>
<evidence type="ECO:0000313" key="3">
    <source>
        <dbReference type="Proteomes" id="UP000054937"/>
    </source>
</evidence>
<proteinExistence type="predicted"/>
<name>A0A0V0R5S4_PSEPJ</name>
<comment type="caution">
    <text evidence="2">The sequence shown here is derived from an EMBL/GenBank/DDBJ whole genome shotgun (WGS) entry which is preliminary data.</text>
</comment>
<dbReference type="InParanoid" id="A0A0V0R5S4"/>
<dbReference type="OMA" id="FLEMEME"/>
<sequence>MTTIQKDQSQQKQQKQSGILQYSQHNNKPLKIWNKLTALEQLFYQKQLDVQNVQELLDFYSQIIEYYDCKKDPISQYFQEKIQFILSRKEVLNLIINQKKDPNLFEQICQQNPRESQKVFKNPNSFNNQNQNLKFTAQKQQIQQEEDDDNIRQTIGQNDKLDTLEAELLERPSVQKRKIQYDFKMNMEIQKQQQATSNMINTFFDDNQKQQNVSFKNDLDLQQEEILRKLQNRRNKKKKNEKVRRHSIGDKATEEITETEESQQQDTYPQELDSELQCKQNQNNRNSKIQMNKSVMKEKLEEMQLQIRYSAMKINQSIGKFSMSNNSKFKSNLGNQNDKIFDEKFDQENEKNNDDFIEVDNIQDVFKNSEQYYDQSIMENINQSNILNKNSFNSSKQQDSKNSNKQEQKQLQEYFDQQINQNEGHDNDDDLPPQRMTVRNSKQQN</sequence>
<dbReference type="EMBL" id="LDAU01000044">
    <property type="protein sequence ID" value="KRX09819.1"/>
    <property type="molecule type" value="Genomic_DNA"/>
</dbReference>
<evidence type="ECO:0000313" key="2">
    <source>
        <dbReference type="EMBL" id="KRX09819.1"/>
    </source>
</evidence>
<reference evidence="2 3" key="1">
    <citation type="journal article" date="2015" name="Sci. Rep.">
        <title>Genome of the facultative scuticociliatosis pathogen Pseudocohnilembus persalinus provides insight into its virulence through horizontal gene transfer.</title>
        <authorList>
            <person name="Xiong J."/>
            <person name="Wang G."/>
            <person name="Cheng J."/>
            <person name="Tian M."/>
            <person name="Pan X."/>
            <person name="Warren A."/>
            <person name="Jiang C."/>
            <person name="Yuan D."/>
            <person name="Miao W."/>
        </authorList>
    </citation>
    <scope>NUCLEOTIDE SEQUENCE [LARGE SCALE GENOMIC DNA]</scope>
    <source>
        <strain evidence="2">36N120E</strain>
    </source>
</reference>
<accession>A0A0V0R5S4</accession>
<organism evidence="2 3">
    <name type="scientific">Pseudocohnilembus persalinus</name>
    <name type="common">Ciliate</name>
    <dbReference type="NCBI Taxonomy" id="266149"/>
    <lineage>
        <taxon>Eukaryota</taxon>
        <taxon>Sar</taxon>
        <taxon>Alveolata</taxon>
        <taxon>Ciliophora</taxon>
        <taxon>Intramacronucleata</taxon>
        <taxon>Oligohymenophorea</taxon>
        <taxon>Scuticociliatia</taxon>
        <taxon>Philasterida</taxon>
        <taxon>Pseudocohnilembidae</taxon>
        <taxon>Pseudocohnilembus</taxon>
    </lineage>
</organism>
<evidence type="ECO:0000256" key="1">
    <source>
        <dbReference type="SAM" id="MobiDB-lite"/>
    </source>
</evidence>
<protein>
    <submittedName>
        <fullName evidence="2">Uncharacterized protein</fullName>
    </submittedName>
</protein>
<dbReference type="Proteomes" id="UP000054937">
    <property type="component" value="Unassembled WGS sequence"/>
</dbReference>
<feature type="compositionally biased region" description="Basic and acidic residues" evidence="1">
    <location>
        <begin position="398"/>
        <end position="410"/>
    </location>
</feature>
<feature type="compositionally biased region" description="Basic residues" evidence="1">
    <location>
        <begin position="231"/>
        <end position="246"/>
    </location>
</feature>
<dbReference type="OrthoDB" id="299705at2759"/>
<feature type="region of interest" description="Disordered" evidence="1">
    <location>
        <begin position="389"/>
        <end position="445"/>
    </location>
</feature>
<dbReference type="AlphaFoldDB" id="A0A0V0R5S4"/>
<keyword evidence="3" id="KW-1185">Reference proteome</keyword>